<sequence length="164" mass="17558">MITDLFRRAVLTAVIVSAAPTFASADTPTCNVTSLAIETQQGEIPITVEVATTPETREIGLMNRTDLAPDAGMLFVYPPGRAIALWMKNTLIPLDMLFIDDTGIIRFIKHDAQPHELTPVPGPNGIAARAALELNGGRSAELGIEVGDRIPPIWAEVNLGCEGE</sequence>
<proteinExistence type="predicted"/>
<feature type="chain" id="PRO_5046899968" evidence="1">
    <location>
        <begin position="26"/>
        <end position="164"/>
    </location>
</feature>
<comment type="caution">
    <text evidence="2">The sequence shown here is derived from an EMBL/GenBank/DDBJ whole genome shotgun (WGS) entry which is preliminary data.</text>
</comment>
<evidence type="ECO:0000313" key="3">
    <source>
        <dbReference type="Proteomes" id="UP001202550"/>
    </source>
</evidence>
<dbReference type="InterPro" id="IPR003795">
    <property type="entry name" value="DUF192"/>
</dbReference>
<organism evidence="2 3">
    <name type="scientific">Roseinatronobacter domitianus</name>
    <dbReference type="NCBI Taxonomy" id="2940293"/>
    <lineage>
        <taxon>Bacteria</taxon>
        <taxon>Pseudomonadati</taxon>
        <taxon>Pseudomonadota</taxon>
        <taxon>Alphaproteobacteria</taxon>
        <taxon>Rhodobacterales</taxon>
        <taxon>Paracoccaceae</taxon>
        <taxon>Roseinatronobacter</taxon>
    </lineage>
</organism>
<dbReference type="Gene3D" id="2.60.120.1140">
    <property type="entry name" value="Protein of unknown function DUF192"/>
    <property type="match status" value="1"/>
</dbReference>
<dbReference type="Proteomes" id="UP001202550">
    <property type="component" value="Unassembled WGS sequence"/>
</dbReference>
<dbReference type="Pfam" id="PF02643">
    <property type="entry name" value="DUF192"/>
    <property type="match status" value="1"/>
</dbReference>
<evidence type="ECO:0000313" key="2">
    <source>
        <dbReference type="EMBL" id="MCL1629519.1"/>
    </source>
</evidence>
<gene>
    <name evidence="2" type="ORF">M3N55_12330</name>
</gene>
<name>A0ABT0M3T7_9RHOB</name>
<keyword evidence="3" id="KW-1185">Reference proteome</keyword>
<dbReference type="InterPro" id="IPR038695">
    <property type="entry name" value="Saro_0823-like_sf"/>
</dbReference>
<evidence type="ECO:0000256" key="1">
    <source>
        <dbReference type="SAM" id="SignalP"/>
    </source>
</evidence>
<accession>A0ABT0M3T7</accession>
<protein>
    <submittedName>
        <fullName evidence="2">DUF192 domain-containing protein</fullName>
    </submittedName>
</protein>
<dbReference type="PANTHER" id="PTHR37953:SF1">
    <property type="entry name" value="UPF0127 PROTEIN MJ1496"/>
    <property type="match status" value="1"/>
</dbReference>
<feature type="signal peptide" evidence="1">
    <location>
        <begin position="1"/>
        <end position="25"/>
    </location>
</feature>
<reference evidence="2 3" key="1">
    <citation type="submission" date="2022-05" db="EMBL/GenBank/DDBJ databases">
        <title>Seasonal and diel survey of microbial diversity of the Tyrrhenian coast.</title>
        <authorList>
            <person name="Gattoni G."/>
            <person name="Corral P."/>
        </authorList>
    </citation>
    <scope>NUCLEOTIDE SEQUENCE [LARGE SCALE GENOMIC DNA]</scope>
    <source>
        <strain evidence="2 3">V10</strain>
    </source>
</reference>
<dbReference type="RefSeq" id="WP_249059508.1">
    <property type="nucleotide sequence ID" value="NZ_JALZWP010000012.1"/>
</dbReference>
<keyword evidence="1" id="KW-0732">Signal</keyword>
<dbReference type="PANTHER" id="PTHR37953">
    <property type="entry name" value="UPF0127 PROTEIN MJ1496"/>
    <property type="match status" value="1"/>
</dbReference>
<dbReference type="EMBL" id="JALZWP010000012">
    <property type="protein sequence ID" value="MCL1629519.1"/>
    <property type="molecule type" value="Genomic_DNA"/>
</dbReference>